<feature type="region of interest" description="Disordered" evidence="1">
    <location>
        <begin position="1"/>
        <end position="23"/>
    </location>
</feature>
<dbReference type="Proteomes" id="UP000008383">
    <property type="component" value="Unassembled WGS sequence"/>
</dbReference>
<organism evidence="2 3">
    <name type="scientific">Trichophyton verrucosum (strain HKI 0517)</name>
    <dbReference type="NCBI Taxonomy" id="663202"/>
    <lineage>
        <taxon>Eukaryota</taxon>
        <taxon>Fungi</taxon>
        <taxon>Dikarya</taxon>
        <taxon>Ascomycota</taxon>
        <taxon>Pezizomycotina</taxon>
        <taxon>Eurotiomycetes</taxon>
        <taxon>Eurotiomycetidae</taxon>
        <taxon>Onygenales</taxon>
        <taxon>Arthrodermataceae</taxon>
        <taxon>Trichophyton</taxon>
    </lineage>
</organism>
<keyword evidence="3" id="KW-1185">Reference proteome</keyword>
<comment type="caution">
    <text evidence="2">The sequence shown here is derived from an EMBL/GenBank/DDBJ whole genome shotgun (WGS) entry which is preliminary data.</text>
</comment>
<sequence length="80" mass="9760">MKGWEKKRKDSRHLTNWQRRRKNARCTHKKDILINEPPFAITMQVDKKKKMNEMEVDIKSEETKARQPNTKIKRKGRKKE</sequence>
<gene>
    <name evidence="2" type="ORF">TRV_00411</name>
</gene>
<evidence type="ECO:0000313" key="2">
    <source>
        <dbReference type="EMBL" id="EFE44810.1"/>
    </source>
</evidence>
<dbReference type="HOGENOM" id="CLU_2591508_0_0_1"/>
<name>D4D017_TRIVH</name>
<proteinExistence type="predicted"/>
<dbReference type="RefSeq" id="XP_003025421.1">
    <property type="nucleotide sequence ID" value="XM_003025375.1"/>
</dbReference>
<reference evidence="3" key="1">
    <citation type="journal article" date="2011" name="Genome Biol.">
        <title>Comparative and functional genomics provide insights into the pathogenicity of dermatophytic fungi.</title>
        <authorList>
            <person name="Burmester A."/>
            <person name="Shelest E."/>
            <person name="Gloeckner G."/>
            <person name="Heddergott C."/>
            <person name="Schindler S."/>
            <person name="Staib P."/>
            <person name="Heidel A."/>
            <person name="Felder M."/>
            <person name="Petzold A."/>
            <person name="Szafranski K."/>
            <person name="Feuermann M."/>
            <person name="Pedruzzi I."/>
            <person name="Priebe S."/>
            <person name="Groth M."/>
            <person name="Winkler R."/>
            <person name="Li W."/>
            <person name="Kniemeyer O."/>
            <person name="Schroeckh V."/>
            <person name="Hertweck C."/>
            <person name="Hube B."/>
            <person name="White T.C."/>
            <person name="Platzer M."/>
            <person name="Guthke R."/>
            <person name="Heitman J."/>
            <person name="Woestemeyer J."/>
            <person name="Zipfel P.F."/>
            <person name="Monod M."/>
            <person name="Brakhage A.A."/>
        </authorList>
    </citation>
    <scope>NUCLEOTIDE SEQUENCE [LARGE SCALE GENOMIC DNA]</scope>
    <source>
        <strain evidence="3">HKI 0517</strain>
    </source>
</reference>
<protein>
    <submittedName>
        <fullName evidence="2">Uncharacterized protein</fullName>
    </submittedName>
</protein>
<accession>D4D017</accession>
<feature type="compositionally biased region" description="Basic residues" evidence="1">
    <location>
        <begin position="1"/>
        <end position="11"/>
    </location>
</feature>
<dbReference type="KEGG" id="tve:TRV_00411"/>
<dbReference type="GeneID" id="9581657"/>
<dbReference type="AlphaFoldDB" id="D4D017"/>
<evidence type="ECO:0000256" key="1">
    <source>
        <dbReference type="SAM" id="MobiDB-lite"/>
    </source>
</evidence>
<feature type="compositionally biased region" description="Basic residues" evidence="1">
    <location>
        <begin position="71"/>
        <end position="80"/>
    </location>
</feature>
<feature type="compositionally biased region" description="Basic and acidic residues" evidence="1">
    <location>
        <begin position="56"/>
        <end position="65"/>
    </location>
</feature>
<evidence type="ECO:0000313" key="3">
    <source>
        <dbReference type="Proteomes" id="UP000008383"/>
    </source>
</evidence>
<dbReference type="EMBL" id="ACYE01000021">
    <property type="protein sequence ID" value="EFE44810.1"/>
    <property type="molecule type" value="Genomic_DNA"/>
</dbReference>
<feature type="region of interest" description="Disordered" evidence="1">
    <location>
        <begin position="56"/>
        <end position="80"/>
    </location>
</feature>